<dbReference type="Gene3D" id="2.170.300.10">
    <property type="entry name" value="Tie2 ligand-binding domain superfamily"/>
    <property type="match status" value="1"/>
</dbReference>
<dbReference type="GO" id="GO:0016358">
    <property type="term" value="P:dendrite development"/>
    <property type="evidence" value="ECO:0007669"/>
    <property type="project" value="TreeGrafter"/>
</dbReference>
<evidence type="ECO:0000313" key="6">
    <source>
        <dbReference type="EnsemblMetazoa" id="AATE001286-PA.1"/>
    </source>
</evidence>
<evidence type="ECO:0000256" key="1">
    <source>
        <dbReference type="ARBA" id="ARBA00022729"/>
    </source>
</evidence>
<dbReference type="GO" id="GO:0008045">
    <property type="term" value="P:motor neuron axon guidance"/>
    <property type="evidence" value="ECO:0007669"/>
    <property type="project" value="TreeGrafter"/>
</dbReference>
<evidence type="ECO:0000256" key="2">
    <source>
        <dbReference type="ARBA" id="ARBA00022737"/>
    </source>
</evidence>
<evidence type="ECO:0000256" key="5">
    <source>
        <dbReference type="ARBA" id="ARBA00023292"/>
    </source>
</evidence>
<dbReference type="VEuPathDB" id="VectorBase:AATE001286"/>
<keyword evidence="3" id="KW-1015">Disulfide bond</keyword>
<dbReference type="SMART" id="SM00180">
    <property type="entry name" value="EGF_Lam"/>
    <property type="match status" value="1"/>
</dbReference>
<dbReference type="EnsemblMetazoa" id="AATE001286-RA">
    <property type="protein sequence ID" value="AATE001286-PA.1"/>
    <property type="gene ID" value="AATE001286"/>
</dbReference>
<keyword evidence="4" id="KW-0325">Glycoprotein</keyword>
<name>A0A182ILA1_ANOAO</name>
<dbReference type="Pfam" id="PF24973">
    <property type="entry name" value="EGF_LMN_ATRN"/>
    <property type="match status" value="1"/>
</dbReference>
<keyword evidence="2" id="KW-0677">Repeat</keyword>
<dbReference type="CDD" id="cd00055">
    <property type="entry name" value="EGF_Lam"/>
    <property type="match status" value="1"/>
</dbReference>
<evidence type="ECO:0000256" key="3">
    <source>
        <dbReference type="ARBA" id="ARBA00023157"/>
    </source>
</evidence>
<dbReference type="PROSITE" id="PS01248">
    <property type="entry name" value="EGF_LAM_1"/>
    <property type="match status" value="1"/>
</dbReference>
<dbReference type="PANTHER" id="PTHR10574:SF365">
    <property type="entry name" value="NETRIN-A-RELATED"/>
    <property type="match status" value="1"/>
</dbReference>
<dbReference type="InterPro" id="IPR002049">
    <property type="entry name" value="LE_dom"/>
</dbReference>
<organism evidence="6">
    <name type="scientific">Anopheles atroparvus</name>
    <name type="common">European mosquito</name>
    <dbReference type="NCBI Taxonomy" id="41427"/>
    <lineage>
        <taxon>Eukaryota</taxon>
        <taxon>Metazoa</taxon>
        <taxon>Ecdysozoa</taxon>
        <taxon>Arthropoda</taxon>
        <taxon>Hexapoda</taxon>
        <taxon>Insecta</taxon>
        <taxon>Pterygota</taxon>
        <taxon>Neoptera</taxon>
        <taxon>Endopterygota</taxon>
        <taxon>Diptera</taxon>
        <taxon>Nematocera</taxon>
        <taxon>Culicoidea</taxon>
        <taxon>Culicidae</taxon>
        <taxon>Anophelinae</taxon>
        <taxon>Anopheles</taxon>
    </lineage>
</organism>
<dbReference type="AlphaFoldDB" id="A0A182ILA1"/>
<reference evidence="6" key="1">
    <citation type="submission" date="2022-08" db="UniProtKB">
        <authorList>
            <consortium name="EnsemblMetazoa"/>
        </authorList>
    </citation>
    <scope>IDENTIFICATION</scope>
    <source>
        <strain evidence="6">EBRO</strain>
    </source>
</reference>
<accession>A0A182ILA1</accession>
<dbReference type="PANTHER" id="PTHR10574">
    <property type="entry name" value="NETRIN/LAMININ-RELATED"/>
    <property type="match status" value="1"/>
</dbReference>
<dbReference type="InterPro" id="IPR050440">
    <property type="entry name" value="Laminin/Netrin_ECM"/>
</dbReference>
<evidence type="ECO:0000256" key="4">
    <source>
        <dbReference type="ARBA" id="ARBA00023180"/>
    </source>
</evidence>
<dbReference type="InterPro" id="IPR056863">
    <property type="entry name" value="LMN_ATRN_NET-like_EGF"/>
</dbReference>
<protein>
    <submittedName>
        <fullName evidence="6">Laminin EGF-like domain-containing protein</fullName>
    </submittedName>
</protein>
<proteinExistence type="predicted"/>
<keyword evidence="5" id="KW-0424">Laminin EGF-like domain</keyword>
<keyword evidence="1" id="KW-0732">Signal</keyword>
<sequence length="184" mass="20794">MLVPDSTATLRSMEKLKSTLVRQGNIMFSLRRRIVSRAKKKGKGRQRVELIRYQTLMTHPAIPFCQTILPIGEVGDSIEHPQRESTFPVRSSARKPVPVCNCNGHARRCRFNMELYKMSGRISGGVCLSCRHATTGRHCHYCREGFYRDATKPISHRKVCKAHAAETTQKVRLSQLPAASNLGF</sequence>
<dbReference type="STRING" id="41427.A0A182ILA1"/>
<dbReference type="GO" id="GO:0005604">
    <property type="term" value="C:basement membrane"/>
    <property type="evidence" value="ECO:0007669"/>
    <property type="project" value="TreeGrafter"/>
</dbReference>
<dbReference type="GO" id="GO:0009887">
    <property type="term" value="P:animal organ morphogenesis"/>
    <property type="evidence" value="ECO:0007669"/>
    <property type="project" value="TreeGrafter"/>
</dbReference>
<dbReference type="GO" id="GO:0009888">
    <property type="term" value="P:tissue development"/>
    <property type="evidence" value="ECO:0007669"/>
    <property type="project" value="TreeGrafter"/>
</dbReference>
<dbReference type="SUPFAM" id="SSF57196">
    <property type="entry name" value="EGF/Laminin"/>
    <property type="match status" value="1"/>
</dbReference>